<dbReference type="KEGG" id="kbs:EPA93_00485"/>
<name>A0A4P6JHP3_KTERU</name>
<dbReference type="RefSeq" id="WP_129885147.1">
    <property type="nucleotide sequence ID" value="NZ_CP035758.1"/>
</dbReference>
<accession>A0A4P6JHP3</accession>
<dbReference type="InterPro" id="IPR015315">
    <property type="entry name" value="DUF1963"/>
</dbReference>
<dbReference type="Proteomes" id="UP000290365">
    <property type="component" value="Chromosome"/>
</dbReference>
<dbReference type="SUPFAM" id="SSF103032">
    <property type="entry name" value="Hypothetical protein YwqG"/>
    <property type="match status" value="1"/>
</dbReference>
<reference evidence="1 2" key="1">
    <citation type="submission" date="2019-01" db="EMBL/GenBank/DDBJ databases">
        <title>Ktedonosporobacter rubrisoli SCAWS-G2.</title>
        <authorList>
            <person name="Huang Y."/>
            <person name="Yan B."/>
        </authorList>
    </citation>
    <scope>NUCLEOTIDE SEQUENCE [LARGE SCALE GENOMIC DNA]</scope>
    <source>
        <strain evidence="1 2">SCAWS-G2</strain>
    </source>
</reference>
<dbReference type="Pfam" id="PF09234">
    <property type="entry name" value="DUF1963"/>
    <property type="match status" value="1"/>
</dbReference>
<dbReference type="InterPro" id="IPR035948">
    <property type="entry name" value="YwqG-like_sf"/>
</dbReference>
<evidence type="ECO:0000313" key="2">
    <source>
        <dbReference type="Proteomes" id="UP000290365"/>
    </source>
</evidence>
<sequence length="359" mass="41780">MWNPITEKQEKWLRRLLWAYDFMKLADELVELAQNCIFFSLGQPETYRRIGNSRVWGVPDIPPDFAWPQGCGPMSFMAQINLEDIADFDANGMLPCSGMLYSFMAIGELGEIEGGTTRYLDETKCRKMRPLKDEKRVWADFDVDFLVEPKAAFDKLSEIGWRLNAVQGISLPGRGSKQLCKLLKKLNIESDAFDWAGYEQLRWELKKLPARASILQLLGYPWEDKRYIRDELERWEGGESRFDACERLLIMSSDENQKRKTLWRLVDLEDQMHNPGQRAGKGFASWYMNNYRKVEAVMKEWHLLFEYRETAHNHRDVPCNWPYAGARTNCFMLHATDLLTQNFSNAYMGSGYSPGGNFV</sequence>
<organism evidence="1 2">
    <name type="scientific">Ktedonosporobacter rubrisoli</name>
    <dbReference type="NCBI Taxonomy" id="2509675"/>
    <lineage>
        <taxon>Bacteria</taxon>
        <taxon>Bacillati</taxon>
        <taxon>Chloroflexota</taxon>
        <taxon>Ktedonobacteria</taxon>
        <taxon>Ktedonobacterales</taxon>
        <taxon>Ktedonosporobacteraceae</taxon>
        <taxon>Ktedonosporobacter</taxon>
    </lineage>
</organism>
<protein>
    <submittedName>
        <fullName evidence="1">DUF1963 domain-containing protein</fullName>
    </submittedName>
</protein>
<dbReference type="EMBL" id="CP035758">
    <property type="protein sequence ID" value="QBD74548.1"/>
    <property type="molecule type" value="Genomic_DNA"/>
</dbReference>
<proteinExistence type="predicted"/>
<dbReference type="AlphaFoldDB" id="A0A4P6JHP3"/>
<evidence type="ECO:0000313" key="1">
    <source>
        <dbReference type="EMBL" id="QBD74548.1"/>
    </source>
</evidence>
<dbReference type="Gene3D" id="2.30.320.10">
    <property type="entry name" value="YwqG-like"/>
    <property type="match status" value="1"/>
</dbReference>
<dbReference type="OrthoDB" id="8856529at2"/>
<gene>
    <name evidence="1" type="ORF">EPA93_00485</name>
</gene>
<keyword evidence="2" id="KW-1185">Reference proteome</keyword>